<evidence type="ECO:0000313" key="2">
    <source>
        <dbReference type="EMBL" id="MPC29779.1"/>
    </source>
</evidence>
<dbReference type="EMBL" id="VSRR010002133">
    <property type="protein sequence ID" value="MPC29779.1"/>
    <property type="molecule type" value="Genomic_DNA"/>
</dbReference>
<keyword evidence="1" id="KW-0812">Transmembrane</keyword>
<dbReference type="AlphaFoldDB" id="A0A5B7E8N5"/>
<keyword evidence="3" id="KW-1185">Reference proteome</keyword>
<protein>
    <submittedName>
        <fullName evidence="2">Uncharacterized protein</fullName>
    </submittedName>
</protein>
<feature type="transmembrane region" description="Helical" evidence="1">
    <location>
        <begin position="75"/>
        <end position="97"/>
    </location>
</feature>
<accession>A0A5B7E8N5</accession>
<keyword evidence="1" id="KW-0472">Membrane</keyword>
<organism evidence="2 3">
    <name type="scientific">Portunus trituberculatus</name>
    <name type="common">Swimming crab</name>
    <name type="synonym">Neptunus trituberculatus</name>
    <dbReference type="NCBI Taxonomy" id="210409"/>
    <lineage>
        <taxon>Eukaryota</taxon>
        <taxon>Metazoa</taxon>
        <taxon>Ecdysozoa</taxon>
        <taxon>Arthropoda</taxon>
        <taxon>Crustacea</taxon>
        <taxon>Multicrustacea</taxon>
        <taxon>Malacostraca</taxon>
        <taxon>Eumalacostraca</taxon>
        <taxon>Eucarida</taxon>
        <taxon>Decapoda</taxon>
        <taxon>Pleocyemata</taxon>
        <taxon>Brachyura</taxon>
        <taxon>Eubrachyura</taxon>
        <taxon>Portunoidea</taxon>
        <taxon>Portunidae</taxon>
        <taxon>Portuninae</taxon>
        <taxon>Portunus</taxon>
    </lineage>
</organism>
<keyword evidence="1" id="KW-1133">Transmembrane helix</keyword>
<proteinExistence type="predicted"/>
<sequence>MYSLSHPLFHGLQATVQPILPAFFFCLTMSKQTVQRKIKSCTDHARMGDTLAFERLVPTVIVGGARYQLYNVDVWITVVAVLLVFFYVSFKILRFLCRLLFCGRNKKQKYD</sequence>
<reference evidence="2 3" key="1">
    <citation type="submission" date="2019-05" db="EMBL/GenBank/DDBJ databases">
        <title>Another draft genome of Portunus trituberculatus and its Hox gene families provides insights of decapod evolution.</title>
        <authorList>
            <person name="Jeong J.-H."/>
            <person name="Song I."/>
            <person name="Kim S."/>
            <person name="Choi T."/>
            <person name="Kim D."/>
            <person name="Ryu S."/>
            <person name="Kim W."/>
        </authorList>
    </citation>
    <scope>NUCLEOTIDE SEQUENCE [LARGE SCALE GENOMIC DNA]</scope>
    <source>
        <tissue evidence="2">Muscle</tissue>
    </source>
</reference>
<evidence type="ECO:0000256" key="1">
    <source>
        <dbReference type="SAM" id="Phobius"/>
    </source>
</evidence>
<gene>
    <name evidence="2" type="ORF">E2C01_023028</name>
</gene>
<dbReference type="Proteomes" id="UP000324222">
    <property type="component" value="Unassembled WGS sequence"/>
</dbReference>
<comment type="caution">
    <text evidence="2">The sequence shown here is derived from an EMBL/GenBank/DDBJ whole genome shotgun (WGS) entry which is preliminary data.</text>
</comment>
<name>A0A5B7E8N5_PORTR</name>
<evidence type="ECO:0000313" key="3">
    <source>
        <dbReference type="Proteomes" id="UP000324222"/>
    </source>
</evidence>